<evidence type="ECO:0000256" key="3">
    <source>
        <dbReference type="ARBA" id="ARBA00022679"/>
    </source>
</evidence>
<keyword evidence="16" id="KW-1185">Reference proteome</keyword>
<feature type="binding site" evidence="10">
    <location>
        <position position="41"/>
    </location>
    <ligand>
        <name>ATP</name>
        <dbReference type="ChEBI" id="CHEBI:30616"/>
    </ligand>
</feature>
<dbReference type="PROSITE" id="PS50011">
    <property type="entry name" value="PROTEIN_KINASE_DOM"/>
    <property type="match status" value="1"/>
</dbReference>
<gene>
    <name evidence="15" type="ORF">GCM10009747_15610</name>
</gene>
<evidence type="ECO:0000256" key="5">
    <source>
        <dbReference type="ARBA" id="ARBA00022741"/>
    </source>
</evidence>
<feature type="region of interest" description="Disordered" evidence="11">
    <location>
        <begin position="397"/>
        <end position="424"/>
    </location>
</feature>
<keyword evidence="5 10" id="KW-0547">Nucleotide-binding</keyword>
<evidence type="ECO:0000256" key="2">
    <source>
        <dbReference type="ARBA" id="ARBA00022527"/>
    </source>
</evidence>
<keyword evidence="3" id="KW-0808">Transferase</keyword>
<keyword evidence="12" id="KW-0812">Transmembrane</keyword>
<evidence type="ECO:0000256" key="11">
    <source>
        <dbReference type="SAM" id="MobiDB-lite"/>
    </source>
</evidence>
<evidence type="ECO:0000256" key="1">
    <source>
        <dbReference type="ARBA" id="ARBA00012513"/>
    </source>
</evidence>
<dbReference type="Pfam" id="PF03793">
    <property type="entry name" value="PASTA"/>
    <property type="match status" value="2"/>
</dbReference>
<evidence type="ECO:0000313" key="16">
    <source>
        <dbReference type="Proteomes" id="UP001500506"/>
    </source>
</evidence>
<sequence length="586" mass="59059">MTDSSGLVSRRFRLGELLGTGGSASVFAAVDTSTGASVALKLLHPHLSGRPATREAFFAEARRARELRHPNIAGVLDVGVDTHGVDPVAWIALERAGGSSLAEHVERRGPLGVPEALAVLDGMLRALEAAHAVGLVHRDVSPANVMVAVSDAGSIATAGVRLLDFGLADAAGRAALGSDVLRSEPDSDRAGVIGNVNYMSPEQVRGAAVDERGDVYQAGAVLYFALTGRPPFGRATVNETMRAHLDLPPPVPSVMDSRIPRDVDRLVVRALLKAPSDRFASAGEMRAALDVAGRGAAQPRVETRARGLDTPASPATRPAGAPATGVTRVLGSTSVPDRSPAAERTAVQRAGKGRRPLSRHRHRRRMVSAWMTGAGVAAVVATLAGFAAAGSPVLPVPTASSPPSQVAPLPSPADDAAPSSAPVQPDPVVEAVEVVVPLVAFSSLAEAMRALADAGLEAGELTVVDSAHAADTVLDSSPAAGTPVAVGASVSLTVASGFNRVPRVAGLTRTEALGALQGAGFTVALATISTDVLPGTIVGSDPAEGTALALGTTVTVLESDGPAPASLPPAATATPSPAPPSGGNGG</sequence>
<feature type="compositionally biased region" description="Low complexity" evidence="11">
    <location>
        <begin position="310"/>
        <end position="327"/>
    </location>
</feature>
<protein>
    <recommendedName>
        <fullName evidence="1">non-specific serine/threonine protein kinase</fullName>
        <ecNumber evidence="1">2.7.11.1</ecNumber>
    </recommendedName>
</protein>
<evidence type="ECO:0000259" key="13">
    <source>
        <dbReference type="PROSITE" id="PS50011"/>
    </source>
</evidence>
<evidence type="ECO:0000256" key="4">
    <source>
        <dbReference type="ARBA" id="ARBA00022737"/>
    </source>
</evidence>
<evidence type="ECO:0000259" key="14">
    <source>
        <dbReference type="PROSITE" id="PS51178"/>
    </source>
</evidence>
<feature type="domain" description="Protein kinase" evidence="13">
    <location>
        <begin position="12"/>
        <end position="301"/>
    </location>
</feature>
<feature type="compositionally biased region" description="Low complexity" evidence="11">
    <location>
        <begin position="558"/>
        <end position="575"/>
    </location>
</feature>
<feature type="domain" description="PASTA" evidence="14">
    <location>
        <begin position="493"/>
        <end position="560"/>
    </location>
</feature>
<dbReference type="InterPro" id="IPR000719">
    <property type="entry name" value="Prot_kinase_dom"/>
</dbReference>
<dbReference type="SMART" id="SM00740">
    <property type="entry name" value="PASTA"/>
    <property type="match status" value="2"/>
</dbReference>
<feature type="region of interest" description="Disordered" evidence="11">
    <location>
        <begin position="558"/>
        <end position="586"/>
    </location>
</feature>
<dbReference type="InterPro" id="IPR017441">
    <property type="entry name" value="Protein_kinase_ATP_BS"/>
</dbReference>
<dbReference type="Pfam" id="PF00069">
    <property type="entry name" value="Pkinase"/>
    <property type="match status" value="1"/>
</dbReference>
<dbReference type="PROSITE" id="PS51178">
    <property type="entry name" value="PASTA"/>
    <property type="match status" value="1"/>
</dbReference>
<evidence type="ECO:0000256" key="8">
    <source>
        <dbReference type="ARBA" id="ARBA00047899"/>
    </source>
</evidence>
<dbReference type="Gene3D" id="3.30.10.20">
    <property type="match status" value="2"/>
</dbReference>
<evidence type="ECO:0000256" key="10">
    <source>
        <dbReference type="PROSITE-ProRule" id="PRU10141"/>
    </source>
</evidence>
<keyword evidence="6" id="KW-0418">Kinase</keyword>
<keyword evidence="2" id="KW-0723">Serine/threonine-protein kinase</keyword>
<evidence type="ECO:0000256" key="12">
    <source>
        <dbReference type="SAM" id="Phobius"/>
    </source>
</evidence>
<organism evidence="15 16">
    <name type="scientific">Agromyces humatus</name>
    <dbReference type="NCBI Taxonomy" id="279573"/>
    <lineage>
        <taxon>Bacteria</taxon>
        <taxon>Bacillati</taxon>
        <taxon>Actinomycetota</taxon>
        <taxon>Actinomycetes</taxon>
        <taxon>Micrococcales</taxon>
        <taxon>Microbacteriaceae</taxon>
        <taxon>Agromyces</taxon>
    </lineage>
</organism>
<dbReference type="Proteomes" id="UP001500506">
    <property type="component" value="Unassembled WGS sequence"/>
</dbReference>
<dbReference type="CDD" id="cd06577">
    <property type="entry name" value="PASTA_pknB"/>
    <property type="match status" value="2"/>
</dbReference>
<comment type="caution">
    <text evidence="15">The sequence shown here is derived from an EMBL/GenBank/DDBJ whole genome shotgun (WGS) entry which is preliminary data.</text>
</comment>
<evidence type="ECO:0000256" key="9">
    <source>
        <dbReference type="ARBA" id="ARBA00048679"/>
    </source>
</evidence>
<evidence type="ECO:0000256" key="6">
    <source>
        <dbReference type="ARBA" id="ARBA00022777"/>
    </source>
</evidence>
<keyword evidence="4" id="KW-0677">Repeat</keyword>
<dbReference type="EC" id="2.7.11.1" evidence="1"/>
<proteinExistence type="predicted"/>
<reference evidence="16" key="1">
    <citation type="journal article" date="2019" name="Int. J. Syst. Evol. Microbiol.">
        <title>The Global Catalogue of Microorganisms (GCM) 10K type strain sequencing project: providing services to taxonomists for standard genome sequencing and annotation.</title>
        <authorList>
            <consortium name="The Broad Institute Genomics Platform"/>
            <consortium name="The Broad Institute Genome Sequencing Center for Infectious Disease"/>
            <person name="Wu L."/>
            <person name="Ma J."/>
        </authorList>
    </citation>
    <scope>NUCLEOTIDE SEQUENCE [LARGE SCALE GENOMIC DNA]</scope>
    <source>
        <strain evidence="16">JCM 14319</strain>
    </source>
</reference>
<feature type="transmembrane region" description="Helical" evidence="12">
    <location>
        <begin position="367"/>
        <end position="389"/>
    </location>
</feature>
<keyword evidence="7 10" id="KW-0067">ATP-binding</keyword>
<dbReference type="SUPFAM" id="SSF56112">
    <property type="entry name" value="Protein kinase-like (PK-like)"/>
    <property type="match status" value="1"/>
</dbReference>
<feature type="region of interest" description="Disordered" evidence="11">
    <location>
        <begin position="297"/>
        <end position="364"/>
    </location>
</feature>
<dbReference type="CDD" id="cd14014">
    <property type="entry name" value="STKc_PknB_like"/>
    <property type="match status" value="1"/>
</dbReference>
<dbReference type="PANTHER" id="PTHR43289">
    <property type="entry name" value="MITOGEN-ACTIVATED PROTEIN KINASE KINASE KINASE 20-RELATED"/>
    <property type="match status" value="1"/>
</dbReference>
<accession>A0ABN2KLE1</accession>
<name>A0ABN2KLE1_9MICO</name>
<dbReference type="PROSITE" id="PS00109">
    <property type="entry name" value="PROTEIN_KINASE_TYR"/>
    <property type="match status" value="1"/>
</dbReference>
<evidence type="ECO:0000256" key="7">
    <source>
        <dbReference type="ARBA" id="ARBA00022840"/>
    </source>
</evidence>
<comment type="catalytic activity">
    <reaction evidence="9">
        <text>L-seryl-[protein] + ATP = O-phospho-L-seryl-[protein] + ADP + H(+)</text>
        <dbReference type="Rhea" id="RHEA:17989"/>
        <dbReference type="Rhea" id="RHEA-COMP:9863"/>
        <dbReference type="Rhea" id="RHEA-COMP:11604"/>
        <dbReference type="ChEBI" id="CHEBI:15378"/>
        <dbReference type="ChEBI" id="CHEBI:29999"/>
        <dbReference type="ChEBI" id="CHEBI:30616"/>
        <dbReference type="ChEBI" id="CHEBI:83421"/>
        <dbReference type="ChEBI" id="CHEBI:456216"/>
        <dbReference type="EC" id="2.7.11.1"/>
    </reaction>
</comment>
<dbReference type="InterPro" id="IPR008266">
    <property type="entry name" value="Tyr_kinase_AS"/>
</dbReference>
<keyword evidence="12" id="KW-1133">Transmembrane helix</keyword>
<dbReference type="Gene3D" id="3.30.200.20">
    <property type="entry name" value="Phosphorylase Kinase, domain 1"/>
    <property type="match status" value="1"/>
</dbReference>
<dbReference type="InterPro" id="IPR011009">
    <property type="entry name" value="Kinase-like_dom_sf"/>
</dbReference>
<dbReference type="RefSeq" id="WP_232498969.1">
    <property type="nucleotide sequence ID" value="NZ_BAAANH010000003.1"/>
</dbReference>
<feature type="compositionally biased region" description="Basic residues" evidence="11">
    <location>
        <begin position="351"/>
        <end position="364"/>
    </location>
</feature>
<comment type="catalytic activity">
    <reaction evidence="8">
        <text>L-threonyl-[protein] + ATP = O-phospho-L-threonyl-[protein] + ADP + H(+)</text>
        <dbReference type="Rhea" id="RHEA:46608"/>
        <dbReference type="Rhea" id="RHEA-COMP:11060"/>
        <dbReference type="Rhea" id="RHEA-COMP:11605"/>
        <dbReference type="ChEBI" id="CHEBI:15378"/>
        <dbReference type="ChEBI" id="CHEBI:30013"/>
        <dbReference type="ChEBI" id="CHEBI:30616"/>
        <dbReference type="ChEBI" id="CHEBI:61977"/>
        <dbReference type="ChEBI" id="CHEBI:456216"/>
        <dbReference type="EC" id="2.7.11.1"/>
    </reaction>
</comment>
<dbReference type="Gene3D" id="1.10.510.10">
    <property type="entry name" value="Transferase(Phosphotransferase) domain 1"/>
    <property type="match status" value="1"/>
</dbReference>
<dbReference type="InterPro" id="IPR005543">
    <property type="entry name" value="PASTA_dom"/>
</dbReference>
<dbReference type="EMBL" id="BAAANH010000003">
    <property type="protein sequence ID" value="GAA1757792.1"/>
    <property type="molecule type" value="Genomic_DNA"/>
</dbReference>
<dbReference type="PROSITE" id="PS00107">
    <property type="entry name" value="PROTEIN_KINASE_ATP"/>
    <property type="match status" value="1"/>
</dbReference>
<keyword evidence="12" id="KW-0472">Membrane</keyword>
<evidence type="ECO:0000313" key="15">
    <source>
        <dbReference type="EMBL" id="GAA1757792.1"/>
    </source>
</evidence>
<dbReference type="PANTHER" id="PTHR43289:SF6">
    <property type="entry name" value="SERINE_THREONINE-PROTEIN KINASE NEKL-3"/>
    <property type="match status" value="1"/>
</dbReference>
<feature type="compositionally biased region" description="Low complexity" evidence="11">
    <location>
        <begin position="406"/>
        <end position="424"/>
    </location>
</feature>